<feature type="compositionally biased region" description="Low complexity" evidence="1">
    <location>
        <begin position="23"/>
        <end position="50"/>
    </location>
</feature>
<feature type="compositionally biased region" description="Low complexity" evidence="1">
    <location>
        <begin position="876"/>
        <end position="897"/>
    </location>
</feature>
<feature type="compositionally biased region" description="Pro residues" evidence="1">
    <location>
        <begin position="907"/>
        <end position="924"/>
    </location>
</feature>
<feature type="compositionally biased region" description="Low complexity" evidence="1">
    <location>
        <begin position="697"/>
        <end position="715"/>
    </location>
</feature>
<sequence>MDGDWASPWADDDEHHHHPPSSPSSAAAALPLSADVPLPTTAASTTSATAPHPVKQLPKLDDDPWGAFTDSAAWGEAGEEGFGSRFKESNDSHHKNHNDDNNHKEEVFAGWGDEHTVGTEQAKGAEEKVNRFSTLGMAQMEDWGWGDVEVPVEPVVEKVEDTEPAKVKEKEKVDVMDDWGWSDVKVDGKEDNEHEALGWEDAVHDEEEEEVKVTEKQESITDLTPVMEKEPSIHEELIASETIIEDPKRIEEHKTDDTADEAPPETTSIEEEPAPAPPPLSIDTDLPYEIAVEDEGDEEDEDDDFGDFVSEPEDLDEEVGSPEPTKPAETTITTPFSPISSASTQPFIHGVPSEPIPIDESLVTKLYPVPTSYPTPSDVEPELISSIEARKTWYRLTQAGSLRMSNLADASDYVQVTWVRSKVREKVIGIVTKWATEDQLTNRRGRGGYRRSNNSSPATGFGWGEPQPSPSPMEQKRHSFGVETVEKMTIDNLGHSRHMSDMGLISGRVGSMKPESKPPPSSGPATPQSTGFGWGNLDGMASLQTSFPPPSKPNTSRAPTPSSIITPLKSPESPLKIDIMAPLSPSLSSKTAHSTPRTPAFAPPITQPTSLTSSPQTPNIKSAISSVPQPSTPTQITSHPPTQLTDSSNNRNGIVPVSAATSDPWAAFETPLSSTQPTTTAPVRATSNDWDMFDTLITKSSTPAPSKPSTPITAASPPPQRISTPITTLPARSTTSTHTRTPSVPVTFSEILSNPTPPPASQPAPLPPRSITPYSVSSTPSEDIPAPSISSTGNSDNNDDDDEWGDMVDPESFDGPIPEFTTPQPASMFPSPTPLPPAISVEASGLAGSNSIPIRPQPETKNSVAGLIPSLTATTSFAASPQRPAQPPQLQLQPQSLGFAWDTPALSPTPPPAVKSPPPAPVPTSQPVSLPAFSFPSTSSTAAATPTHTSATTTTNPTDPWDLSIFDRPSSTPTTSTPSVSNRTPHHTTSASLDLWDTPTTPTTPATSARQRQSINGVMYNGRDVGPARRMNQEEEKVVREILTRLPDLGYMLM</sequence>
<dbReference type="Proteomes" id="UP000298138">
    <property type="component" value="Unassembled WGS sequence"/>
</dbReference>
<feature type="region of interest" description="Disordered" evidence="1">
    <location>
        <begin position="443"/>
        <end position="477"/>
    </location>
</feature>
<dbReference type="InParanoid" id="A0A4S2MR16"/>
<feature type="compositionally biased region" description="Polar residues" evidence="1">
    <location>
        <begin position="585"/>
        <end position="597"/>
    </location>
</feature>
<dbReference type="EMBL" id="ML220158">
    <property type="protein sequence ID" value="TGZ77168.1"/>
    <property type="molecule type" value="Genomic_DNA"/>
</dbReference>
<evidence type="ECO:0000313" key="3">
    <source>
        <dbReference type="Proteomes" id="UP000298138"/>
    </source>
</evidence>
<feature type="compositionally biased region" description="Acidic residues" evidence="1">
    <location>
        <begin position="258"/>
        <end position="273"/>
    </location>
</feature>
<feature type="compositionally biased region" description="Polar residues" evidence="1">
    <location>
        <begin position="619"/>
        <end position="652"/>
    </location>
</feature>
<feature type="compositionally biased region" description="Low complexity" evidence="1">
    <location>
        <begin position="607"/>
        <end position="618"/>
    </location>
</feature>
<feature type="compositionally biased region" description="Low complexity" evidence="1">
    <location>
        <begin position="330"/>
        <end position="344"/>
    </location>
</feature>
<feature type="region of interest" description="Disordered" evidence="1">
    <location>
        <begin position="195"/>
        <end position="346"/>
    </location>
</feature>
<feature type="region of interest" description="Disordered" evidence="1">
    <location>
        <begin position="1"/>
        <end position="125"/>
    </location>
</feature>
<dbReference type="STRING" id="341454.A0A4S2MR16"/>
<accession>A0A4S2MR16</accession>
<feature type="compositionally biased region" description="Polar residues" evidence="1">
    <location>
        <begin position="671"/>
        <end position="689"/>
    </location>
</feature>
<feature type="compositionally biased region" description="Basic and acidic residues" evidence="1">
    <location>
        <begin position="85"/>
        <end position="125"/>
    </location>
</feature>
<feature type="region of interest" description="Disordered" evidence="1">
    <location>
        <begin position="875"/>
        <end position="1011"/>
    </location>
</feature>
<dbReference type="AlphaFoldDB" id="A0A4S2MR16"/>
<dbReference type="PANTHER" id="PTHR48148">
    <property type="entry name" value="KERATINOCYTE PROLINE-RICH PROTEIN"/>
    <property type="match status" value="1"/>
</dbReference>
<reference evidence="2 3" key="1">
    <citation type="submission" date="2019-04" db="EMBL/GenBank/DDBJ databases">
        <title>Comparative genomics and transcriptomics to analyze fruiting body development in filamentous ascomycetes.</title>
        <authorList>
            <consortium name="DOE Joint Genome Institute"/>
            <person name="Lutkenhaus R."/>
            <person name="Traeger S."/>
            <person name="Breuer J."/>
            <person name="Kuo A."/>
            <person name="Lipzen A."/>
            <person name="Pangilinan J."/>
            <person name="Dilworth D."/>
            <person name="Sandor L."/>
            <person name="Poggeler S."/>
            <person name="Barry K."/>
            <person name="Grigoriev I.V."/>
            <person name="Nowrousian M."/>
        </authorList>
    </citation>
    <scope>NUCLEOTIDE SEQUENCE [LARGE SCALE GENOMIC DNA]</scope>
    <source>
        <strain evidence="2 3">CBS 389.68</strain>
    </source>
</reference>
<feature type="compositionally biased region" description="Low complexity" evidence="1">
    <location>
        <begin position="732"/>
        <end position="747"/>
    </location>
</feature>
<evidence type="ECO:0000313" key="2">
    <source>
        <dbReference type="EMBL" id="TGZ77168.1"/>
    </source>
</evidence>
<name>A0A4S2MR16_9PEZI</name>
<organism evidence="2 3">
    <name type="scientific">Ascodesmis nigricans</name>
    <dbReference type="NCBI Taxonomy" id="341454"/>
    <lineage>
        <taxon>Eukaryota</taxon>
        <taxon>Fungi</taxon>
        <taxon>Dikarya</taxon>
        <taxon>Ascomycota</taxon>
        <taxon>Pezizomycotina</taxon>
        <taxon>Pezizomycetes</taxon>
        <taxon>Pezizales</taxon>
        <taxon>Ascodesmidaceae</taxon>
        <taxon>Ascodesmis</taxon>
    </lineage>
</organism>
<feature type="region of interest" description="Disordered" evidence="1">
    <location>
        <begin position="491"/>
        <end position="862"/>
    </location>
</feature>
<keyword evidence="3" id="KW-1185">Reference proteome</keyword>
<evidence type="ECO:0000256" key="1">
    <source>
        <dbReference type="SAM" id="MobiDB-lite"/>
    </source>
</evidence>
<protein>
    <submittedName>
        <fullName evidence="2">Uncharacterized protein</fullName>
    </submittedName>
</protein>
<feature type="compositionally biased region" description="Basic and acidic residues" evidence="1">
    <location>
        <begin position="245"/>
        <end position="257"/>
    </location>
</feature>
<feature type="compositionally biased region" description="Polar residues" evidence="1">
    <location>
        <begin position="553"/>
        <end position="565"/>
    </location>
</feature>
<dbReference type="PANTHER" id="PTHR48148:SF3">
    <property type="entry name" value="KERATINOCYTE PROLINE-RICH PROTEIN"/>
    <property type="match status" value="1"/>
</dbReference>
<feature type="compositionally biased region" description="Acidic residues" evidence="1">
    <location>
        <begin position="291"/>
        <end position="320"/>
    </location>
</feature>
<feature type="compositionally biased region" description="Low complexity" evidence="1">
    <location>
        <begin position="998"/>
        <end position="1007"/>
    </location>
</feature>
<gene>
    <name evidence="2" type="ORF">EX30DRAFT_398758</name>
</gene>
<feature type="compositionally biased region" description="Low complexity" evidence="1">
    <location>
        <begin position="925"/>
        <end position="960"/>
    </location>
</feature>
<feature type="compositionally biased region" description="Polar residues" evidence="1">
    <location>
        <begin position="772"/>
        <end position="781"/>
    </location>
</feature>
<proteinExistence type="predicted"/>
<feature type="compositionally biased region" description="Basic and acidic residues" evidence="1">
    <location>
        <begin position="227"/>
        <end position="237"/>
    </location>
</feature>
<feature type="compositionally biased region" description="Polar residues" evidence="1">
    <location>
        <begin position="721"/>
        <end position="731"/>
    </location>
</feature>
<feature type="compositionally biased region" description="Pro residues" evidence="1">
    <location>
        <begin position="755"/>
        <end position="770"/>
    </location>
</feature>
<dbReference type="OrthoDB" id="3941134at2759"/>
<feature type="compositionally biased region" description="Acidic residues" evidence="1">
    <location>
        <begin position="797"/>
        <end position="812"/>
    </location>
</feature>
<feature type="compositionally biased region" description="Low complexity" evidence="1">
    <location>
        <begin position="969"/>
        <end position="983"/>
    </location>
</feature>
<dbReference type="PRINTS" id="PR01217">
    <property type="entry name" value="PRICHEXTENSN"/>
</dbReference>